<feature type="compositionally biased region" description="Basic and acidic residues" evidence="1">
    <location>
        <begin position="146"/>
        <end position="156"/>
    </location>
</feature>
<dbReference type="AlphaFoldDB" id="N1PNV2"/>
<gene>
    <name evidence="2" type="ORF">DOTSEDRAFT_71764</name>
</gene>
<feature type="compositionally biased region" description="Basic and acidic residues" evidence="1">
    <location>
        <begin position="112"/>
        <end position="136"/>
    </location>
</feature>
<evidence type="ECO:0000313" key="2">
    <source>
        <dbReference type="EMBL" id="EME44065.1"/>
    </source>
</evidence>
<dbReference type="HOGENOM" id="CLU_1566616_0_0_1"/>
<name>N1PNV2_DOTSN</name>
<keyword evidence="3" id="KW-1185">Reference proteome</keyword>
<evidence type="ECO:0000313" key="3">
    <source>
        <dbReference type="Proteomes" id="UP000016933"/>
    </source>
</evidence>
<dbReference type="Proteomes" id="UP000016933">
    <property type="component" value="Unassembled WGS sequence"/>
</dbReference>
<feature type="compositionally biased region" description="Polar residues" evidence="1">
    <location>
        <begin position="27"/>
        <end position="42"/>
    </location>
</feature>
<dbReference type="EMBL" id="KB446539">
    <property type="protein sequence ID" value="EME44065.1"/>
    <property type="molecule type" value="Genomic_DNA"/>
</dbReference>
<protein>
    <submittedName>
        <fullName evidence="2">Uncharacterized protein</fullName>
    </submittedName>
</protein>
<organism evidence="2 3">
    <name type="scientific">Dothistroma septosporum (strain NZE10 / CBS 128990)</name>
    <name type="common">Red band needle blight fungus</name>
    <name type="synonym">Mycosphaerella pini</name>
    <dbReference type="NCBI Taxonomy" id="675120"/>
    <lineage>
        <taxon>Eukaryota</taxon>
        <taxon>Fungi</taxon>
        <taxon>Dikarya</taxon>
        <taxon>Ascomycota</taxon>
        <taxon>Pezizomycotina</taxon>
        <taxon>Dothideomycetes</taxon>
        <taxon>Dothideomycetidae</taxon>
        <taxon>Mycosphaerellales</taxon>
        <taxon>Mycosphaerellaceae</taxon>
        <taxon>Dothistroma</taxon>
    </lineage>
</organism>
<reference evidence="2 3" key="2">
    <citation type="journal article" date="2012" name="PLoS Pathog.">
        <title>Diverse lifestyles and strategies of plant pathogenesis encoded in the genomes of eighteen Dothideomycetes fungi.</title>
        <authorList>
            <person name="Ohm R.A."/>
            <person name="Feau N."/>
            <person name="Henrissat B."/>
            <person name="Schoch C.L."/>
            <person name="Horwitz B.A."/>
            <person name="Barry K.W."/>
            <person name="Condon B.J."/>
            <person name="Copeland A.C."/>
            <person name="Dhillon B."/>
            <person name="Glaser F."/>
            <person name="Hesse C.N."/>
            <person name="Kosti I."/>
            <person name="LaButti K."/>
            <person name="Lindquist E.A."/>
            <person name="Lucas S."/>
            <person name="Salamov A.A."/>
            <person name="Bradshaw R.E."/>
            <person name="Ciuffetti L."/>
            <person name="Hamelin R.C."/>
            <person name="Kema G.H.J."/>
            <person name="Lawrence C."/>
            <person name="Scott J.A."/>
            <person name="Spatafora J.W."/>
            <person name="Turgeon B.G."/>
            <person name="de Wit P.J.G.M."/>
            <person name="Zhong S."/>
            <person name="Goodwin S.B."/>
            <person name="Grigoriev I.V."/>
        </authorList>
    </citation>
    <scope>NUCLEOTIDE SEQUENCE [LARGE SCALE GENOMIC DNA]</scope>
    <source>
        <strain evidence="3">NZE10 / CBS 128990</strain>
    </source>
</reference>
<proteinExistence type="predicted"/>
<sequence>MAHAEGGVAGFVHRHEQSNPPGDDATLPTSQNMDDLKMSTSAPRKRAGANTPAPRSTRSITGKQLKMENDIDCSGVDQVSMATRPRRSRSNGGPVSVKREDSPPQPDEYDQIIERPEYEVDGDEMHDHDDSSDMPHDPFSQLQQHNGDRRHVHERAPGPPSHSAFAQKQIK</sequence>
<accession>N1PNV2</accession>
<feature type="compositionally biased region" description="Polar residues" evidence="1">
    <location>
        <begin position="53"/>
        <end position="62"/>
    </location>
</feature>
<evidence type="ECO:0000256" key="1">
    <source>
        <dbReference type="SAM" id="MobiDB-lite"/>
    </source>
</evidence>
<reference evidence="3" key="1">
    <citation type="journal article" date="2012" name="PLoS Genet.">
        <title>The genomes of the fungal plant pathogens Cladosporium fulvum and Dothistroma septosporum reveal adaptation to different hosts and lifestyles but also signatures of common ancestry.</title>
        <authorList>
            <person name="de Wit P.J.G.M."/>
            <person name="van der Burgt A."/>
            <person name="Oekmen B."/>
            <person name="Stergiopoulos I."/>
            <person name="Abd-Elsalam K.A."/>
            <person name="Aerts A.L."/>
            <person name="Bahkali A.H."/>
            <person name="Beenen H.G."/>
            <person name="Chettri P."/>
            <person name="Cox M.P."/>
            <person name="Datema E."/>
            <person name="de Vries R.P."/>
            <person name="Dhillon B."/>
            <person name="Ganley A.R."/>
            <person name="Griffiths S.A."/>
            <person name="Guo Y."/>
            <person name="Hamelin R.C."/>
            <person name="Henrissat B."/>
            <person name="Kabir M.S."/>
            <person name="Jashni M.K."/>
            <person name="Kema G."/>
            <person name="Klaubauf S."/>
            <person name="Lapidus A."/>
            <person name="Levasseur A."/>
            <person name="Lindquist E."/>
            <person name="Mehrabi R."/>
            <person name="Ohm R.A."/>
            <person name="Owen T.J."/>
            <person name="Salamov A."/>
            <person name="Schwelm A."/>
            <person name="Schijlen E."/>
            <person name="Sun H."/>
            <person name="van den Burg H.A."/>
            <person name="van Ham R.C.H.J."/>
            <person name="Zhang S."/>
            <person name="Goodwin S.B."/>
            <person name="Grigoriev I.V."/>
            <person name="Collemare J."/>
            <person name="Bradshaw R.E."/>
        </authorList>
    </citation>
    <scope>NUCLEOTIDE SEQUENCE [LARGE SCALE GENOMIC DNA]</scope>
    <source>
        <strain evidence="3">NZE10 / CBS 128990</strain>
    </source>
</reference>
<feature type="non-terminal residue" evidence="2">
    <location>
        <position position="171"/>
    </location>
</feature>
<feature type="region of interest" description="Disordered" evidence="1">
    <location>
        <begin position="1"/>
        <end position="171"/>
    </location>
</feature>